<feature type="transmembrane region" description="Helical" evidence="1">
    <location>
        <begin position="202"/>
        <end position="220"/>
    </location>
</feature>
<evidence type="ECO:0000313" key="2">
    <source>
        <dbReference type="EMBL" id="PYC68814.1"/>
    </source>
</evidence>
<dbReference type="AlphaFoldDB" id="A0A318P0S6"/>
<protein>
    <submittedName>
        <fullName evidence="2">Uncharacterized protein</fullName>
    </submittedName>
</protein>
<evidence type="ECO:0000256" key="1">
    <source>
        <dbReference type="SAM" id="Phobius"/>
    </source>
</evidence>
<dbReference type="OrthoDB" id="3382050at2"/>
<reference evidence="2 3" key="1">
    <citation type="submission" date="2018-03" db="EMBL/GenBank/DDBJ databases">
        <title>Bioinformatic expansion and discovery of thiopeptide antibiotics.</title>
        <authorList>
            <person name="Schwalen C.J."/>
            <person name="Hudson G.A."/>
            <person name="Mitchell D.A."/>
        </authorList>
    </citation>
    <scope>NUCLEOTIDE SEQUENCE [LARGE SCALE GENOMIC DNA]</scope>
    <source>
        <strain evidence="2 3">NRRL 8041</strain>
    </source>
</reference>
<accession>A0A318P0S6</accession>
<gene>
    <name evidence="2" type="ORF">C7C45_17695</name>
</gene>
<feature type="transmembrane region" description="Helical" evidence="1">
    <location>
        <begin position="131"/>
        <end position="150"/>
    </location>
</feature>
<keyword evidence="1" id="KW-0472">Membrane</keyword>
<comment type="caution">
    <text evidence="2">The sequence shown here is derived from an EMBL/GenBank/DDBJ whole genome shotgun (WGS) entry which is preliminary data.</text>
</comment>
<dbReference type="RefSeq" id="WP_110564766.1">
    <property type="nucleotide sequence ID" value="NZ_PYBV01000021.1"/>
</dbReference>
<feature type="transmembrane region" description="Helical" evidence="1">
    <location>
        <begin position="52"/>
        <end position="76"/>
    </location>
</feature>
<sequence length="232" mass="24235">MSRQARSELWRHDFRRAGWAAWVAPLGALVATLAMTTLAVGGGAGRQQVRDLLLTGLEAIVPLAVAMAAVTAIAGDRSRELQLSLPANYVATLGRRVGSLVGAAFAVCVVFSVGVLAAGCWSGPRFVASPLVWAPPTIALVGLGVFIAVLTRSVVLATSGLAALWLTQQIYASAIGAVDWARPFLLFQTTRVGVTDGWALDRTLLAVVGVALVAAAAALLRRPDRLLTEEEA</sequence>
<feature type="transmembrane region" description="Helical" evidence="1">
    <location>
        <begin position="97"/>
        <end position="119"/>
    </location>
</feature>
<evidence type="ECO:0000313" key="3">
    <source>
        <dbReference type="Proteomes" id="UP000248333"/>
    </source>
</evidence>
<feature type="transmembrane region" description="Helical" evidence="1">
    <location>
        <begin position="20"/>
        <end position="40"/>
    </location>
</feature>
<dbReference type="Proteomes" id="UP000248333">
    <property type="component" value="Unassembled WGS sequence"/>
</dbReference>
<name>A0A318P0S6_9ACTN</name>
<dbReference type="EMBL" id="PYBV01000021">
    <property type="protein sequence ID" value="PYC68814.1"/>
    <property type="molecule type" value="Genomic_DNA"/>
</dbReference>
<feature type="transmembrane region" description="Helical" evidence="1">
    <location>
        <begin position="162"/>
        <end position="182"/>
    </location>
</feature>
<organism evidence="2 3">
    <name type="scientific">Micromonospora arborensis</name>
    <dbReference type="NCBI Taxonomy" id="2116518"/>
    <lineage>
        <taxon>Bacteria</taxon>
        <taxon>Bacillati</taxon>
        <taxon>Actinomycetota</taxon>
        <taxon>Actinomycetes</taxon>
        <taxon>Micromonosporales</taxon>
        <taxon>Micromonosporaceae</taxon>
        <taxon>Micromonospora</taxon>
    </lineage>
</organism>
<proteinExistence type="predicted"/>
<keyword evidence="3" id="KW-1185">Reference proteome</keyword>
<keyword evidence="1" id="KW-1133">Transmembrane helix</keyword>
<keyword evidence="1" id="KW-0812">Transmembrane</keyword>